<dbReference type="EMBL" id="JBEAFC010000004">
    <property type="protein sequence ID" value="KAL1558265.1"/>
    <property type="molecule type" value="Genomic_DNA"/>
</dbReference>
<dbReference type="Proteomes" id="UP001567538">
    <property type="component" value="Unassembled WGS sequence"/>
</dbReference>
<feature type="signal peptide" evidence="1">
    <location>
        <begin position="1"/>
        <end position="26"/>
    </location>
</feature>
<accession>A0ABD1HPA5</accession>
<feature type="chain" id="PRO_5044843727" evidence="1">
    <location>
        <begin position="27"/>
        <end position="109"/>
    </location>
</feature>
<evidence type="ECO:0000256" key="1">
    <source>
        <dbReference type="SAM" id="SignalP"/>
    </source>
</evidence>
<proteinExistence type="predicted"/>
<keyword evidence="3" id="KW-1185">Reference proteome</keyword>
<protein>
    <submittedName>
        <fullName evidence="2">Uncharacterized protein</fullName>
    </submittedName>
</protein>
<evidence type="ECO:0000313" key="3">
    <source>
        <dbReference type="Proteomes" id="UP001567538"/>
    </source>
</evidence>
<keyword evidence="1" id="KW-0732">Signal</keyword>
<sequence length="109" mass="12365">MTPKSKTIIRVLTFVVLNGAFFVTEGIDYNIHCFDNIRKECLDTFYKQICLDDHAPINMDDCCSDIYEINHGCYNSALVKQAVNLHLCDDKPGVTIRGEVIYDACYGYA</sequence>
<comment type="caution">
    <text evidence="2">The sequence shown here is derived from an EMBL/GenBank/DDBJ whole genome shotgun (WGS) entry which is preliminary data.</text>
</comment>
<evidence type="ECO:0000313" key="2">
    <source>
        <dbReference type="EMBL" id="KAL1558265.1"/>
    </source>
</evidence>
<gene>
    <name evidence="2" type="ORF">AAHA92_08752</name>
</gene>
<reference evidence="2 3" key="1">
    <citation type="submission" date="2024-06" db="EMBL/GenBank/DDBJ databases">
        <title>A chromosome level genome sequence of Diviner's sage (Salvia divinorum).</title>
        <authorList>
            <person name="Ford S.A."/>
            <person name="Ro D.-K."/>
            <person name="Ness R.W."/>
            <person name="Phillips M.A."/>
        </authorList>
    </citation>
    <scope>NUCLEOTIDE SEQUENCE [LARGE SCALE GENOMIC DNA]</scope>
    <source>
        <strain evidence="2">SAF-2024a</strain>
        <tissue evidence="2">Leaf</tissue>
    </source>
</reference>
<dbReference type="AlphaFoldDB" id="A0ABD1HPA5"/>
<organism evidence="2 3">
    <name type="scientific">Salvia divinorum</name>
    <name type="common">Maria pastora</name>
    <name type="synonym">Diviner's sage</name>
    <dbReference type="NCBI Taxonomy" id="28513"/>
    <lineage>
        <taxon>Eukaryota</taxon>
        <taxon>Viridiplantae</taxon>
        <taxon>Streptophyta</taxon>
        <taxon>Embryophyta</taxon>
        <taxon>Tracheophyta</taxon>
        <taxon>Spermatophyta</taxon>
        <taxon>Magnoliopsida</taxon>
        <taxon>eudicotyledons</taxon>
        <taxon>Gunneridae</taxon>
        <taxon>Pentapetalae</taxon>
        <taxon>asterids</taxon>
        <taxon>lamiids</taxon>
        <taxon>Lamiales</taxon>
        <taxon>Lamiaceae</taxon>
        <taxon>Nepetoideae</taxon>
        <taxon>Mentheae</taxon>
        <taxon>Salviinae</taxon>
        <taxon>Salvia</taxon>
        <taxon>Salvia subgen. Calosphace</taxon>
    </lineage>
</organism>
<name>A0ABD1HPA5_SALDI</name>